<evidence type="ECO:0000313" key="2">
    <source>
        <dbReference type="EMBL" id="GAA4247537.1"/>
    </source>
</evidence>
<organism evidence="2 3">
    <name type="scientific">Dactylosporangium darangshiense</name>
    <dbReference type="NCBI Taxonomy" id="579108"/>
    <lineage>
        <taxon>Bacteria</taxon>
        <taxon>Bacillati</taxon>
        <taxon>Actinomycetota</taxon>
        <taxon>Actinomycetes</taxon>
        <taxon>Micromonosporales</taxon>
        <taxon>Micromonosporaceae</taxon>
        <taxon>Dactylosporangium</taxon>
    </lineage>
</organism>
<reference evidence="3" key="1">
    <citation type="journal article" date="2019" name="Int. J. Syst. Evol. Microbiol.">
        <title>The Global Catalogue of Microorganisms (GCM) 10K type strain sequencing project: providing services to taxonomists for standard genome sequencing and annotation.</title>
        <authorList>
            <consortium name="The Broad Institute Genomics Platform"/>
            <consortium name="The Broad Institute Genome Sequencing Center for Infectious Disease"/>
            <person name="Wu L."/>
            <person name="Ma J."/>
        </authorList>
    </citation>
    <scope>NUCLEOTIDE SEQUENCE [LARGE SCALE GENOMIC DNA]</scope>
    <source>
        <strain evidence="3">JCM 17441</strain>
    </source>
</reference>
<accession>A0ABP8D4W0</accession>
<comment type="caution">
    <text evidence="2">The sequence shown here is derived from an EMBL/GenBank/DDBJ whole genome shotgun (WGS) entry which is preliminary data.</text>
</comment>
<evidence type="ECO:0000256" key="1">
    <source>
        <dbReference type="SAM" id="MobiDB-lite"/>
    </source>
</evidence>
<proteinExistence type="predicted"/>
<gene>
    <name evidence="2" type="ORF">GCM10022255_023830</name>
</gene>
<dbReference type="EMBL" id="BAABAT010000004">
    <property type="protein sequence ID" value="GAA4247537.1"/>
    <property type="molecule type" value="Genomic_DNA"/>
</dbReference>
<feature type="region of interest" description="Disordered" evidence="1">
    <location>
        <begin position="46"/>
        <end position="69"/>
    </location>
</feature>
<protein>
    <submittedName>
        <fullName evidence="2">Uncharacterized protein</fullName>
    </submittedName>
</protein>
<dbReference type="Proteomes" id="UP001500620">
    <property type="component" value="Unassembled WGS sequence"/>
</dbReference>
<sequence>MSSTKVRRTGTGASSAFLRVRRTAFTGAGAGSEEFVEELAEGLRRTVTGSPGAGTSPPALASSDARTGSGAWPRGFTCVRSVRASDAGENPRHANDAIRWQQNPLDRGLYIWLAPLARWSCSVLVRWRVSGAVDVREQRNADRSALECADGDAKCQLRGVLSAEPDLSAVRV</sequence>
<evidence type="ECO:0000313" key="3">
    <source>
        <dbReference type="Proteomes" id="UP001500620"/>
    </source>
</evidence>
<name>A0ABP8D4W0_9ACTN</name>
<keyword evidence="3" id="KW-1185">Reference proteome</keyword>